<reference evidence="1 2" key="1">
    <citation type="submission" date="2023-05" db="EMBL/GenBank/DDBJ databases">
        <title>Streptantibioticus silvisoli sp. nov., acidotolerant actinomycetes 1 from pine litter.</title>
        <authorList>
            <person name="Swiecimska M."/>
            <person name="Golinska P."/>
            <person name="Sangal V."/>
            <person name="Wachnowicz B."/>
            <person name="Goodfellow M."/>
        </authorList>
    </citation>
    <scope>NUCLEOTIDE SEQUENCE [LARGE SCALE GENOMIC DNA]</scope>
    <source>
        <strain evidence="1 2">DSM 42109</strain>
    </source>
</reference>
<dbReference type="RefSeq" id="WP_274043057.1">
    <property type="nucleotide sequence ID" value="NZ_JANCPR020000037.1"/>
</dbReference>
<organism evidence="1 2">
    <name type="scientific">Streptomyces iconiensis</name>
    <dbReference type="NCBI Taxonomy" id="1384038"/>
    <lineage>
        <taxon>Bacteria</taxon>
        <taxon>Bacillati</taxon>
        <taxon>Actinomycetota</taxon>
        <taxon>Actinomycetes</taxon>
        <taxon>Kitasatosporales</taxon>
        <taxon>Streptomycetaceae</taxon>
        <taxon>Streptomyces</taxon>
    </lineage>
</organism>
<gene>
    <name evidence="1" type="ORF">NMN56_030555</name>
</gene>
<sequence>MTVRAAWLLPTGQTREDTRVTPVGTVTPTGELTSRGGVLPGGAPFLAAPAGAMTVQIGIGRAVVQGTAAQGPYPVAVDAPELVAIGAGDALDRIDTVIVRVYDGMYDTEGQTVATVELVQGEPMGAPTPPALPPASLPLWDVRVRAGASASTGGVDWASALTDRRRYTVGVGGIIPRGATGDVGAFDGQYRDMNGVLERWDATGAAWRTYRPPTLAAESITSGFLTGTGWSMNTFNARRRAGVVTFSAYLTRTGGNLSDPTNLPDTFVGSLPNGWAPLFAYEAIATDGYGHGTARIEADAQIYLRTWSPGIVLAKDHNMRISATYVQ</sequence>
<comment type="caution">
    <text evidence="1">The sequence shown here is derived from an EMBL/GenBank/DDBJ whole genome shotgun (WGS) entry which is preliminary data.</text>
</comment>
<evidence type="ECO:0000313" key="1">
    <source>
        <dbReference type="EMBL" id="MDJ1136210.1"/>
    </source>
</evidence>
<evidence type="ECO:0008006" key="3">
    <source>
        <dbReference type="Google" id="ProtNLM"/>
    </source>
</evidence>
<accession>A0ABT7A4G5</accession>
<protein>
    <recommendedName>
        <fullName evidence="3">Minor tail protein</fullName>
    </recommendedName>
</protein>
<evidence type="ECO:0000313" key="2">
    <source>
        <dbReference type="Proteomes" id="UP001214441"/>
    </source>
</evidence>
<name>A0ABT7A4G5_9ACTN</name>
<proteinExistence type="predicted"/>
<dbReference type="EMBL" id="JANCPR020000037">
    <property type="protein sequence ID" value="MDJ1136210.1"/>
    <property type="molecule type" value="Genomic_DNA"/>
</dbReference>
<dbReference type="Proteomes" id="UP001214441">
    <property type="component" value="Unassembled WGS sequence"/>
</dbReference>
<keyword evidence="2" id="KW-1185">Reference proteome</keyword>